<dbReference type="InterPro" id="IPR029062">
    <property type="entry name" value="Class_I_gatase-like"/>
</dbReference>
<dbReference type="FunCoup" id="H1YX20">
    <property type="interactions" value="84"/>
</dbReference>
<evidence type="ECO:0000313" key="2">
    <source>
        <dbReference type="EMBL" id="EHQ34943.1"/>
    </source>
</evidence>
<dbReference type="Proteomes" id="UP000005741">
    <property type="component" value="Chromosome"/>
</dbReference>
<dbReference type="PATRIC" id="fig|937775.9.peg.952"/>
<dbReference type="EMBL" id="CM001436">
    <property type="protein sequence ID" value="EHQ34943.1"/>
    <property type="molecule type" value="Genomic_DNA"/>
</dbReference>
<sequence>MIKKRKILVVIAPENFRDEELNEPVAVFEENGIEYEIVSTEKGQARGMLGAYAYAETDLKDILETIRSGKGDAEYSALMIVGGSGAPEYLWNNEELHEIVRRFDIEKQPVGAICLSPAVLANAGILKSREVTVFKDSAALRILKKADARISSDQVVTDSNIITADGPEAAGEFGRRMAEAFLKTPEV</sequence>
<dbReference type="Gene3D" id="3.40.50.880">
    <property type="match status" value="1"/>
</dbReference>
<dbReference type="InParanoid" id="H1YX20"/>
<gene>
    <name evidence="2" type="ORF">Metlim_0821</name>
</gene>
<proteinExistence type="predicted"/>
<evidence type="ECO:0000259" key="1">
    <source>
        <dbReference type="Pfam" id="PF01965"/>
    </source>
</evidence>
<name>H1YX20_9EURY</name>
<dbReference type="Pfam" id="PF01965">
    <property type="entry name" value="DJ-1_PfpI"/>
    <property type="match status" value="1"/>
</dbReference>
<evidence type="ECO:0000313" key="3">
    <source>
        <dbReference type="Proteomes" id="UP000005741"/>
    </source>
</evidence>
<feature type="domain" description="DJ-1/PfpI" evidence="1">
    <location>
        <begin position="5"/>
        <end position="179"/>
    </location>
</feature>
<dbReference type="OrthoDB" id="82036at2157"/>
<dbReference type="AlphaFoldDB" id="H1YX20"/>
<dbReference type="PANTHER" id="PTHR48094">
    <property type="entry name" value="PROTEIN/NUCLEIC ACID DEGLYCASE DJ-1-RELATED"/>
    <property type="match status" value="1"/>
</dbReference>
<organism evidence="2 3">
    <name type="scientific">Methanoplanus limicola DSM 2279</name>
    <dbReference type="NCBI Taxonomy" id="937775"/>
    <lineage>
        <taxon>Archaea</taxon>
        <taxon>Methanobacteriati</taxon>
        <taxon>Methanobacteriota</taxon>
        <taxon>Stenosarchaea group</taxon>
        <taxon>Methanomicrobia</taxon>
        <taxon>Methanomicrobiales</taxon>
        <taxon>Methanomicrobiaceae</taxon>
        <taxon>Methanoplanus</taxon>
    </lineage>
</organism>
<accession>H1YX20</accession>
<keyword evidence="3" id="KW-1185">Reference proteome</keyword>
<dbReference type="RefSeq" id="WP_004076657.1">
    <property type="nucleotide sequence ID" value="NZ_CM001436.1"/>
</dbReference>
<reference evidence="2 3" key="1">
    <citation type="submission" date="2011-10" db="EMBL/GenBank/DDBJ databases">
        <title>The Improved High-Quality Draft genome of Methanoplanus limicola DSM 2279.</title>
        <authorList>
            <consortium name="US DOE Joint Genome Institute (JGI-PGF)"/>
            <person name="Lucas S."/>
            <person name="Copeland A."/>
            <person name="Lapidus A."/>
            <person name="Glavina del Rio T."/>
            <person name="Dalin E."/>
            <person name="Tice H."/>
            <person name="Bruce D."/>
            <person name="Goodwin L."/>
            <person name="Pitluck S."/>
            <person name="Peters L."/>
            <person name="Mikhailova N."/>
            <person name="Lu M."/>
            <person name="Kyrpides N."/>
            <person name="Mavromatis K."/>
            <person name="Ivanova N."/>
            <person name="Markowitz V."/>
            <person name="Cheng J.-F."/>
            <person name="Hugenholtz P."/>
            <person name="Woyke T."/>
            <person name="Wu D."/>
            <person name="Wirth R."/>
            <person name="Brambilla E.-M."/>
            <person name="Klenk H.-P."/>
            <person name="Eisen J.A."/>
        </authorList>
    </citation>
    <scope>NUCLEOTIDE SEQUENCE [LARGE SCALE GENOMIC DNA]</scope>
    <source>
        <strain evidence="2 3">DSM 2279</strain>
    </source>
</reference>
<dbReference type="InterPro" id="IPR050325">
    <property type="entry name" value="Prot/Nucl_acid_deglycase"/>
</dbReference>
<dbReference type="GO" id="GO:0005737">
    <property type="term" value="C:cytoplasm"/>
    <property type="evidence" value="ECO:0007669"/>
    <property type="project" value="TreeGrafter"/>
</dbReference>
<protein>
    <submittedName>
        <fullName evidence="2">ThiJ/PfpI domain-containing protein</fullName>
    </submittedName>
</protein>
<dbReference type="PANTHER" id="PTHR48094:SF12">
    <property type="entry name" value="PARKINSON DISEASE PROTEIN 7 HOMOLOG"/>
    <property type="match status" value="1"/>
</dbReference>
<dbReference type="InterPro" id="IPR002818">
    <property type="entry name" value="DJ-1/PfpI"/>
</dbReference>
<dbReference type="STRING" id="937775.Metlim_0821"/>
<dbReference type="SUPFAM" id="SSF52317">
    <property type="entry name" value="Class I glutamine amidotransferase-like"/>
    <property type="match status" value="1"/>
</dbReference>
<dbReference type="HOGENOM" id="CLU_000445_44_4_2"/>